<evidence type="ECO:0000256" key="8">
    <source>
        <dbReference type="ARBA" id="ARBA00022932"/>
    </source>
</evidence>
<dbReference type="GO" id="GO:0015074">
    <property type="term" value="P:DNA integration"/>
    <property type="evidence" value="ECO:0007669"/>
    <property type="project" value="UniProtKB-KW"/>
</dbReference>
<evidence type="ECO:0000256" key="6">
    <source>
        <dbReference type="ARBA" id="ARBA00022908"/>
    </source>
</evidence>
<evidence type="ECO:0000256" key="4">
    <source>
        <dbReference type="ARBA" id="ARBA00022801"/>
    </source>
</evidence>
<gene>
    <name evidence="11" type="ORF">AB1Y20_015107</name>
</gene>
<dbReference type="AlphaFoldDB" id="A0AB34JVS2"/>
<evidence type="ECO:0000256" key="2">
    <source>
        <dbReference type="ARBA" id="ARBA00022723"/>
    </source>
</evidence>
<evidence type="ECO:0000256" key="9">
    <source>
        <dbReference type="ARBA" id="ARBA00023172"/>
    </source>
</evidence>
<feature type="domain" description="Integrase catalytic" evidence="10">
    <location>
        <begin position="26"/>
        <end position="204"/>
    </location>
</feature>
<evidence type="ECO:0000259" key="10">
    <source>
        <dbReference type="PROSITE" id="PS50994"/>
    </source>
</evidence>
<dbReference type="InterPro" id="IPR012337">
    <property type="entry name" value="RNaseH-like_sf"/>
</dbReference>
<dbReference type="GO" id="GO:0003676">
    <property type="term" value="F:nucleic acid binding"/>
    <property type="evidence" value="ECO:0007669"/>
    <property type="project" value="InterPro"/>
</dbReference>
<dbReference type="Gene3D" id="3.30.420.10">
    <property type="entry name" value="Ribonuclease H-like superfamily/Ribonuclease H"/>
    <property type="match status" value="1"/>
</dbReference>
<dbReference type="GO" id="GO:0003887">
    <property type="term" value="F:DNA-directed DNA polymerase activity"/>
    <property type="evidence" value="ECO:0007669"/>
    <property type="project" value="UniProtKB-KW"/>
</dbReference>
<dbReference type="EMBL" id="JBGBPQ010000003">
    <property type="protein sequence ID" value="KAL1526394.1"/>
    <property type="molecule type" value="Genomic_DNA"/>
</dbReference>
<dbReference type="InterPro" id="IPR001584">
    <property type="entry name" value="Integrase_cat-core"/>
</dbReference>
<evidence type="ECO:0000256" key="5">
    <source>
        <dbReference type="ARBA" id="ARBA00022842"/>
    </source>
</evidence>
<dbReference type="GO" id="GO:0006310">
    <property type="term" value="P:DNA recombination"/>
    <property type="evidence" value="ECO:0007669"/>
    <property type="project" value="UniProtKB-KW"/>
</dbReference>
<evidence type="ECO:0000313" key="12">
    <source>
        <dbReference type="Proteomes" id="UP001515480"/>
    </source>
</evidence>
<dbReference type="SUPFAM" id="SSF53098">
    <property type="entry name" value="Ribonuclease H-like"/>
    <property type="match status" value="1"/>
</dbReference>
<sequence>MRDLDVLALVQDIRQNIGEGALQTSSRYQPSHVGRLVHADIVGPFISSRAGAYKYALILVDDYSRFKSVKFLQAKSDAPSAVRSFVSELNAGLRTRSVAPIRVVGTLHTDNAGEFLSREFAELLDESLISHTTCPPHVHQLNGVAERAIRSVLQLSRAYLTSSGVAVQHWPEAFEMAVDVLNRTSGPPNSAVGGGPSSYEVQSAADIHPGLLKDYQSLVGAMLYCAVNTRPDIAYAVGMLCRAMGKPTPQLYECALQVLYYLHHHRGLKEGRSADSSPSGGRRREGWVLGVSAAGVCPCVGSLMGSRAAQLGGAHGRGAARLVSLVGPTVPGVCHQQLHFPCRRRSALGRDRAQIVLAQLERHFLHGEAGVGARAARE</sequence>
<keyword evidence="8" id="KW-0239">DNA-directed DNA polymerase</keyword>
<keyword evidence="12" id="KW-1185">Reference proteome</keyword>
<keyword evidence="6" id="KW-0229">DNA integration</keyword>
<keyword evidence="2" id="KW-0479">Metal-binding</keyword>
<dbReference type="PROSITE" id="PS50994">
    <property type="entry name" value="INTEGRASE"/>
    <property type="match status" value="1"/>
</dbReference>
<accession>A0AB34JVS2</accession>
<dbReference type="GO" id="GO:0003964">
    <property type="term" value="F:RNA-directed DNA polymerase activity"/>
    <property type="evidence" value="ECO:0007669"/>
    <property type="project" value="UniProtKB-KW"/>
</dbReference>
<keyword evidence="9" id="KW-0233">DNA recombination</keyword>
<keyword evidence="3" id="KW-0255">Endonuclease</keyword>
<evidence type="ECO:0000313" key="11">
    <source>
        <dbReference type="EMBL" id="KAL1526394.1"/>
    </source>
</evidence>
<keyword evidence="4" id="KW-0378">Hydrolase</keyword>
<protein>
    <recommendedName>
        <fullName evidence="10">Integrase catalytic domain-containing protein</fullName>
    </recommendedName>
</protein>
<keyword evidence="5" id="KW-0460">Magnesium</keyword>
<name>A0AB34JVS2_PRYPA</name>
<keyword evidence="7" id="KW-0695">RNA-directed DNA polymerase</keyword>
<dbReference type="PANTHER" id="PTHR42648">
    <property type="entry name" value="TRANSPOSASE, PUTATIVE-RELATED"/>
    <property type="match status" value="1"/>
</dbReference>
<keyword evidence="1" id="KW-0540">Nuclease</keyword>
<dbReference type="GO" id="GO:0004519">
    <property type="term" value="F:endonuclease activity"/>
    <property type="evidence" value="ECO:0007669"/>
    <property type="project" value="UniProtKB-KW"/>
</dbReference>
<dbReference type="GO" id="GO:0016787">
    <property type="term" value="F:hydrolase activity"/>
    <property type="evidence" value="ECO:0007669"/>
    <property type="project" value="UniProtKB-KW"/>
</dbReference>
<proteinExistence type="predicted"/>
<dbReference type="InterPro" id="IPR036397">
    <property type="entry name" value="RNaseH_sf"/>
</dbReference>
<organism evidence="11 12">
    <name type="scientific">Prymnesium parvum</name>
    <name type="common">Toxic golden alga</name>
    <dbReference type="NCBI Taxonomy" id="97485"/>
    <lineage>
        <taxon>Eukaryota</taxon>
        <taxon>Haptista</taxon>
        <taxon>Haptophyta</taxon>
        <taxon>Prymnesiophyceae</taxon>
        <taxon>Prymnesiales</taxon>
        <taxon>Prymnesiaceae</taxon>
        <taxon>Prymnesium</taxon>
    </lineage>
</organism>
<evidence type="ECO:0000256" key="7">
    <source>
        <dbReference type="ARBA" id="ARBA00022918"/>
    </source>
</evidence>
<comment type="caution">
    <text evidence="11">The sequence shown here is derived from an EMBL/GenBank/DDBJ whole genome shotgun (WGS) entry which is preliminary data.</text>
</comment>
<dbReference type="PANTHER" id="PTHR42648:SF11">
    <property type="entry name" value="TRANSPOSON TY4-P GAG-POL POLYPROTEIN"/>
    <property type="match status" value="1"/>
</dbReference>
<evidence type="ECO:0000256" key="1">
    <source>
        <dbReference type="ARBA" id="ARBA00022722"/>
    </source>
</evidence>
<reference evidence="11 12" key="1">
    <citation type="journal article" date="2024" name="Science">
        <title>Giant polyketide synthase enzymes in the biosynthesis of giant marine polyether toxins.</title>
        <authorList>
            <person name="Fallon T.R."/>
            <person name="Shende V.V."/>
            <person name="Wierzbicki I.H."/>
            <person name="Pendleton A.L."/>
            <person name="Watervoot N.F."/>
            <person name="Auber R.P."/>
            <person name="Gonzalez D.J."/>
            <person name="Wisecaver J.H."/>
            <person name="Moore B.S."/>
        </authorList>
    </citation>
    <scope>NUCLEOTIDE SEQUENCE [LARGE SCALE GENOMIC DNA]</scope>
    <source>
        <strain evidence="11 12">12B1</strain>
    </source>
</reference>
<keyword evidence="8" id="KW-0808">Transferase</keyword>
<dbReference type="Pfam" id="PF00665">
    <property type="entry name" value="rve"/>
    <property type="match status" value="1"/>
</dbReference>
<dbReference type="InterPro" id="IPR039537">
    <property type="entry name" value="Retrotran_Ty1/copia-like"/>
</dbReference>
<dbReference type="Proteomes" id="UP001515480">
    <property type="component" value="Unassembled WGS sequence"/>
</dbReference>
<keyword evidence="8" id="KW-0548">Nucleotidyltransferase</keyword>
<evidence type="ECO:0000256" key="3">
    <source>
        <dbReference type="ARBA" id="ARBA00022759"/>
    </source>
</evidence>
<dbReference type="GO" id="GO:0046872">
    <property type="term" value="F:metal ion binding"/>
    <property type="evidence" value="ECO:0007669"/>
    <property type="project" value="UniProtKB-KW"/>
</dbReference>